<comment type="caution">
    <text evidence="1">The sequence shown here is derived from an EMBL/GenBank/DDBJ whole genome shotgun (WGS) entry which is preliminary data.</text>
</comment>
<organism evidence="1 2">
    <name type="scientific">Cichorium intybus</name>
    <name type="common">Chicory</name>
    <dbReference type="NCBI Taxonomy" id="13427"/>
    <lineage>
        <taxon>Eukaryota</taxon>
        <taxon>Viridiplantae</taxon>
        <taxon>Streptophyta</taxon>
        <taxon>Embryophyta</taxon>
        <taxon>Tracheophyta</taxon>
        <taxon>Spermatophyta</taxon>
        <taxon>Magnoliopsida</taxon>
        <taxon>eudicotyledons</taxon>
        <taxon>Gunneridae</taxon>
        <taxon>Pentapetalae</taxon>
        <taxon>asterids</taxon>
        <taxon>campanulids</taxon>
        <taxon>Asterales</taxon>
        <taxon>Asteraceae</taxon>
        <taxon>Cichorioideae</taxon>
        <taxon>Cichorieae</taxon>
        <taxon>Cichoriinae</taxon>
        <taxon>Cichorium</taxon>
    </lineage>
</organism>
<dbReference type="EMBL" id="CM042011">
    <property type="protein sequence ID" value="KAI3767336.1"/>
    <property type="molecule type" value="Genomic_DNA"/>
</dbReference>
<reference evidence="1 2" key="2">
    <citation type="journal article" date="2022" name="Mol. Ecol. Resour.">
        <title>The genomes of chicory, endive, great burdock and yacon provide insights into Asteraceae paleo-polyploidization history and plant inulin production.</title>
        <authorList>
            <person name="Fan W."/>
            <person name="Wang S."/>
            <person name="Wang H."/>
            <person name="Wang A."/>
            <person name="Jiang F."/>
            <person name="Liu H."/>
            <person name="Zhao H."/>
            <person name="Xu D."/>
            <person name="Zhang Y."/>
        </authorList>
    </citation>
    <scope>NUCLEOTIDE SEQUENCE [LARGE SCALE GENOMIC DNA]</scope>
    <source>
        <strain evidence="2">cv. Punajuju</strain>
        <tissue evidence="1">Leaves</tissue>
    </source>
</reference>
<sequence>MKSAFENSVEGLFFSSPLHSIDTKMYMYRYDRVCTQALTLDFCFLLFTQSRKENDDDVGDDDIIVCLTS</sequence>
<keyword evidence="2" id="KW-1185">Reference proteome</keyword>
<gene>
    <name evidence="1" type="ORF">L2E82_17431</name>
</gene>
<protein>
    <submittedName>
        <fullName evidence="1">Uncharacterized protein</fullName>
    </submittedName>
</protein>
<reference evidence="2" key="1">
    <citation type="journal article" date="2022" name="Mol. Ecol. Resour.">
        <title>The genomes of chicory, endive, great burdock and yacon provide insights into Asteraceae palaeo-polyploidization history and plant inulin production.</title>
        <authorList>
            <person name="Fan W."/>
            <person name="Wang S."/>
            <person name="Wang H."/>
            <person name="Wang A."/>
            <person name="Jiang F."/>
            <person name="Liu H."/>
            <person name="Zhao H."/>
            <person name="Xu D."/>
            <person name="Zhang Y."/>
        </authorList>
    </citation>
    <scope>NUCLEOTIDE SEQUENCE [LARGE SCALE GENOMIC DNA]</scope>
    <source>
        <strain evidence="2">cv. Punajuju</strain>
    </source>
</reference>
<name>A0ACB9F9H3_CICIN</name>
<evidence type="ECO:0000313" key="1">
    <source>
        <dbReference type="EMBL" id="KAI3767336.1"/>
    </source>
</evidence>
<evidence type="ECO:0000313" key="2">
    <source>
        <dbReference type="Proteomes" id="UP001055811"/>
    </source>
</evidence>
<accession>A0ACB9F9H3</accession>
<dbReference type="Proteomes" id="UP001055811">
    <property type="component" value="Linkage Group LG03"/>
</dbReference>
<proteinExistence type="predicted"/>